<keyword evidence="2" id="KW-1185">Reference proteome</keyword>
<dbReference type="HOGENOM" id="CLU_1537768_0_0_9"/>
<accession>W8UBP2</accession>
<evidence type="ECO:0000313" key="1">
    <source>
        <dbReference type="EMBL" id="AHM58136.1"/>
    </source>
</evidence>
<dbReference type="PATRIC" id="fig|1286171.3.peg.2816"/>
<gene>
    <name evidence="1" type="ORF">EAL2_808p06330</name>
</gene>
<protein>
    <submittedName>
        <fullName evidence="1">Uncharacterized protein</fullName>
    </submittedName>
</protein>
<dbReference type="Proteomes" id="UP000019591">
    <property type="component" value="Plasmid EAL2_808p"/>
</dbReference>
<keyword evidence="1" id="KW-0614">Plasmid</keyword>
<name>W8UBP2_PEPAC</name>
<organism evidence="1 2">
    <name type="scientific">Peptoclostridium acidaminophilum DSM 3953</name>
    <dbReference type="NCBI Taxonomy" id="1286171"/>
    <lineage>
        <taxon>Bacteria</taxon>
        <taxon>Bacillati</taxon>
        <taxon>Bacillota</taxon>
        <taxon>Clostridia</taxon>
        <taxon>Peptostreptococcales</taxon>
        <taxon>Peptoclostridiaceae</taxon>
        <taxon>Peptoclostridium</taxon>
    </lineage>
</organism>
<dbReference type="eggNOG" id="ENOG5033U7P">
    <property type="taxonomic scope" value="Bacteria"/>
</dbReference>
<geneLocation type="plasmid" evidence="1 2">
    <name>EAL2_808p</name>
</geneLocation>
<reference evidence="1 2" key="1">
    <citation type="journal article" date="2014" name="Genome Announc.">
        <title>Complete Genome Sequence of Amino Acid-Utilizing Eubacterium acidaminophilum al-2 (DSM 3953).</title>
        <authorList>
            <person name="Poehlein A."/>
            <person name="Andreesen J.R."/>
            <person name="Daniel R."/>
        </authorList>
    </citation>
    <scope>NUCLEOTIDE SEQUENCE [LARGE SCALE GENOMIC DNA]</scope>
    <source>
        <strain evidence="1 2">DSM 3953</strain>
        <plasmid evidence="2">Plasmid EAL2_808p</plasmid>
    </source>
</reference>
<dbReference type="AlphaFoldDB" id="W8UBP2"/>
<dbReference type="KEGG" id="eac:EAL2_808p06330"/>
<evidence type="ECO:0000313" key="2">
    <source>
        <dbReference type="Proteomes" id="UP000019591"/>
    </source>
</evidence>
<proteinExistence type="predicted"/>
<sequence length="174" mass="20554">MGIYPNIYIDLEFKPFSEGVMKMYGVLTDEEIIDRLDELDSIADFELKKDLPEVIRLLIDYEKTYEDDCRFYRGKAVENIICSIFSTHTKEAQDSARYALCSKYKLQEDSIFNSALEENMRCQVLYDGVVRYYKRHELHEQMDIGGLAMLSRYLFEYIKEQTYAAYEDYLELAG</sequence>
<dbReference type="EMBL" id="CP007453">
    <property type="protein sequence ID" value="AHM58136.1"/>
    <property type="molecule type" value="Genomic_DNA"/>
</dbReference>